<organism evidence="1 2">
    <name type="scientific">Symbiodinium necroappetens</name>
    <dbReference type="NCBI Taxonomy" id="1628268"/>
    <lineage>
        <taxon>Eukaryota</taxon>
        <taxon>Sar</taxon>
        <taxon>Alveolata</taxon>
        <taxon>Dinophyceae</taxon>
        <taxon>Suessiales</taxon>
        <taxon>Symbiodiniaceae</taxon>
        <taxon>Symbiodinium</taxon>
    </lineage>
</organism>
<reference evidence="1" key="1">
    <citation type="submission" date="2021-02" db="EMBL/GenBank/DDBJ databases">
        <authorList>
            <person name="Dougan E. K."/>
            <person name="Rhodes N."/>
            <person name="Thang M."/>
            <person name="Chan C."/>
        </authorList>
    </citation>
    <scope>NUCLEOTIDE SEQUENCE</scope>
</reference>
<sequence length="266" mass="28942">MAPRKTGKVDFPSDWWLPFELARQVRSEPVVMGGLSVFDGLPRSSRRISEALTAKGLVTASIDIRNPTDDPNAQNILEEAGLTMFVEHLASLEKESILFLPRSVSRRSKANPHGASSAWVDLGNQHAKFVEQALLAATSRGIWTVLEQPKGSLLFDEPGVAHALGAIGARSVTVNLGCFDAPSLKPLTLKGTAPWLEQLQDISKKRKASGVADGLDCLCTYDEDGNPTGTAAVPESEAYPEEFCEPRVIFYPVRPRLIGFRSFIAQ</sequence>
<comment type="caution">
    <text evidence="1">The sequence shown here is derived from an EMBL/GenBank/DDBJ whole genome shotgun (WGS) entry which is preliminary data.</text>
</comment>
<protein>
    <submittedName>
        <fullName evidence="1">Uncharacterized protein</fullName>
    </submittedName>
</protein>
<name>A0A813AER9_9DINO</name>
<gene>
    <name evidence="1" type="ORF">SNEC2469_LOCUS27461</name>
</gene>
<evidence type="ECO:0000313" key="1">
    <source>
        <dbReference type="EMBL" id="CAE7863699.1"/>
    </source>
</evidence>
<evidence type="ECO:0000313" key="2">
    <source>
        <dbReference type="Proteomes" id="UP000601435"/>
    </source>
</evidence>
<dbReference type="OrthoDB" id="409884at2759"/>
<proteinExistence type="predicted"/>
<dbReference type="AlphaFoldDB" id="A0A813AER9"/>
<dbReference type="Proteomes" id="UP000601435">
    <property type="component" value="Unassembled WGS sequence"/>
</dbReference>
<keyword evidence="2" id="KW-1185">Reference proteome</keyword>
<accession>A0A813AER9</accession>
<dbReference type="EMBL" id="CAJNJA010057886">
    <property type="protein sequence ID" value="CAE7863699.1"/>
    <property type="molecule type" value="Genomic_DNA"/>
</dbReference>